<dbReference type="GO" id="GO:0048731">
    <property type="term" value="P:system development"/>
    <property type="evidence" value="ECO:0007669"/>
    <property type="project" value="UniProtKB-ARBA"/>
</dbReference>
<dbReference type="GO" id="GO:0005102">
    <property type="term" value="F:signaling receptor binding"/>
    <property type="evidence" value="ECO:0007669"/>
    <property type="project" value="InterPro"/>
</dbReference>
<dbReference type="KEGG" id="btab:109029840"/>
<dbReference type="GO" id="GO:0005604">
    <property type="term" value="C:basement membrane"/>
    <property type="evidence" value="ECO:0007669"/>
    <property type="project" value="UniProtKB-SubCell"/>
</dbReference>
<evidence type="ECO:0000256" key="13">
    <source>
        <dbReference type="SAM" id="Coils"/>
    </source>
</evidence>
<proteinExistence type="predicted"/>
<evidence type="ECO:0000259" key="16">
    <source>
        <dbReference type="PROSITE" id="PS50027"/>
    </source>
</evidence>
<feature type="domain" description="Laminin G" evidence="15">
    <location>
        <begin position="3054"/>
        <end position="3226"/>
    </location>
</feature>
<dbReference type="PROSITE" id="PS50025">
    <property type="entry name" value="LAM_G_DOMAIN"/>
    <property type="match status" value="5"/>
</dbReference>
<keyword evidence="9 12" id="KW-1015">Disulfide bond</keyword>
<keyword evidence="4" id="KW-0732">Signal</keyword>
<dbReference type="InterPro" id="IPR050440">
    <property type="entry name" value="Laminin/Netrin_ECM"/>
</dbReference>
<dbReference type="GO" id="GO:0045995">
    <property type="term" value="P:regulation of embryonic development"/>
    <property type="evidence" value="ECO:0007669"/>
    <property type="project" value="InterPro"/>
</dbReference>
<evidence type="ECO:0008006" key="21">
    <source>
        <dbReference type="Google" id="ProtNLM"/>
    </source>
</evidence>
<dbReference type="PROSITE" id="PS51117">
    <property type="entry name" value="LAMININ_NTER"/>
    <property type="match status" value="1"/>
</dbReference>
<evidence type="ECO:0000259" key="15">
    <source>
        <dbReference type="PROSITE" id="PS50025"/>
    </source>
</evidence>
<evidence type="ECO:0000256" key="7">
    <source>
        <dbReference type="ARBA" id="ARBA00022889"/>
    </source>
</evidence>
<feature type="disulfide bond" evidence="12">
    <location>
        <begin position="1954"/>
        <end position="1968"/>
    </location>
</feature>
<evidence type="ECO:0000256" key="3">
    <source>
        <dbReference type="ARBA" id="ARBA00022530"/>
    </source>
</evidence>
<feature type="disulfide bond" evidence="12">
    <location>
        <begin position="763"/>
        <end position="772"/>
    </location>
</feature>
<feature type="disulfide bond" evidence="12">
    <location>
        <begin position="2067"/>
        <end position="2084"/>
    </location>
</feature>
<feature type="domain" description="Laminin EGF-like" evidence="16">
    <location>
        <begin position="2065"/>
        <end position="2112"/>
    </location>
</feature>
<dbReference type="FunFam" id="2.10.25.10:FF:000074">
    <property type="entry name" value="Laminin subunit alpha"/>
    <property type="match status" value="1"/>
</dbReference>
<dbReference type="GO" id="GO:0030054">
    <property type="term" value="C:cell junction"/>
    <property type="evidence" value="ECO:0007669"/>
    <property type="project" value="UniProtKB-ARBA"/>
</dbReference>
<evidence type="ECO:0000256" key="10">
    <source>
        <dbReference type="ARBA" id="ARBA00023180"/>
    </source>
</evidence>
<dbReference type="GO" id="GO:0048468">
    <property type="term" value="P:cell development"/>
    <property type="evidence" value="ECO:0007669"/>
    <property type="project" value="UniProtKB-ARBA"/>
</dbReference>
<evidence type="ECO:0000256" key="8">
    <source>
        <dbReference type="ARBA" id="ARBA00023054"/>
    </source>
</evidence>
<feature type="disulfide bond" evidence="12">
    <location>
        <begin position="1990"/>
        <end position="1999"/>
    </location>
</feature>
<dbReference type="InterPro" id="IPR002049">
    <property type="entry name" value="LE_dom"/>
</dbReference>
<dbReference type="Gene3D" id="2.60.120.200">
    <property type="match status" value="5"/>
</dbReference>
<dbReference type="SUPFAM" id="SSF49899">
    <property type="entry name" value="Concanavalin A-like lectins/glucanases"/>
    <property type="match status" value="5"/>
</dbReference>
<evidence type="ECO:0000256" key="2">
    <source>
        <dbReference type="ARBA" id="ARBA00022525"/>
    </source>
</evidence>
<dbReference type="FunFam" id="2.60.120.260:FF:000092">
    <property type="entry name" value="Laminin subunit alpha-3"/>
    <property type="match status" value="1"/>
</dbReference>
<dbReference type="InterPro" id="IPR010307">
    <property type="entry name" value="Laminin_dom_II"/>
</dbReference>
<dbReference type="GO" id="GO:0009888">
    <property type="term" value="P:tissue development"/>
    <property type="evidence" value="ECO:0007669"/>
    <property type="project" value="TreeGrafter"/>
</dbReference>
<feature type="disulfide bond" evidence="12">
    <location>
        <begin position="503"/>
        <end position="515"/>
    </location>
</feature>
<keyword evidence="2" id="KW-0964">Secreted</keyword>
<feature type="domain" description="Laminin G" evidence="15">
    <location>
        <begin position="3290"/>
        <end position="3480"/>
    </location>
</feature>
<dbReference type="Pfam" id="PF24973">
    <property type="entry name" value="EGF_LMN_ATRN"/>
    <property type="match status" value="1"/>
</dbReference>
<feature type="disulfide bond" evidence="12">
    <location>
        <begin position="459"/>
        <end position="476"/>
    </location>
</feature>
<feature type="domain" description="Laminin EGF-like" evidence="16">
    <location>
        <begin position="2018"/>
        <end position="2064"/>
    </location>
</feature>
<dbReference type="PROSITE" id="PS01248">
    <property type="entry name" value="EGF_LAM_1"/>
    <property type="match status" value="7"/>
</dbReference>
<gene>
    <name evidence="19" type="ORF">BEMITA_LOCUS2320</name>
</gene>
<dbReference type="SMART" id="SM00136">
    <property type="entry name" value="LamNT"/>
    <property type="match status" value="1"/>
</dbReference>
<dbReference type="InterPro" id="IPR008211">
    <property type="entry name" value="Laminin_N"/>
</dbReference>
<protein>
    <recommendedName>
        <fullName evidence="21">Laminin subunit alpha</fullName>
    </recommendedName>
</protein>
<dbReference type="SUPFAM" id="SSF57196">
    <property type="entry name" value="EGF/Laminin"/>
    <property type="match status" value="17"/>
</dbReference>
<feature type="region of interest" description="Disordered" evidence="14">
    <location>
        <begin position="3229"/>
        <end position="3260"/>
    </location>
</feature>
<feature type="disulfide bond" evidence="12">
    <location>
        <begin position="1942"/>
        <end position="1951"/>
    </location>
</feature>
<dbReference type="SMART" id="SM00281">
    <property type="entry name" value="LamB"/>
    <property type="match status" value="1"/>
</dbReference>
<dbReference type="InterPro" id="IPR000034">
    <property type="entry name" value="Laminin_IV"/>
</dbReference>
<feature type="disulfide bond" evidence="12">
    <location>
        <begin position="1496"/>
        <end position="1505"/>
    </location>
</feature>
<evidence type="ECO:0000256" key="6">
    <source>
        <dbReference type="ARBA" id="ARBA00022869"/>
    </source>
</evidence>
<feature type="domain" description="Laminin G" evidence="15">
    <location>
        <begin position="2878"/>
        <end position="3047"/>
    </location>
</feature>
<dbReference type="GO" id="GO:0034446">
    <property type="term" value="P:substrate adhesion-dependent cell spreading"/>
    <property type="evidence" value="ECO:0007669"/>
    <property type="project" value="UniProtKB-ARBA"/>
</dbReference>
<dbReference type="Proteomes" id="UP001152759">
    <property type="component" value="Chromosome 10"/>
</dbReference>
<dbReference type="FunFam" id="2.10.25.10:FF:000388">
    <property type="entry name" value="Laminin subunit alpha"/>
    <property type="match status" value="1"/>
</dbReference>
<feature type="domain" description="Laminin N-terminal" evidence="18">
    <location>
        <begin position="24"/>
        <end position="281"/>
    </location>
</feature>
<dbReference type="SMART" id="SM00180">
    <property type="entry name" value="EGF_Lam"/>
    <property type="match status" value="22"/>
</dbReference>
<feature type="disulfide bond" evidence="12">
    <location>
        <begin position="478"/>
        <end position="487"/>
    </location>
</feature>
<dbReference type="PRINTS" id="PR00011">
    <property type="entry name" value="EGFLAMININ"/>
</dbReference>
<dbReference type="GO" id="GO:0030334">
    <property type="term" value="P:regulation of cell migration"/>
    <property type="evidence" value="ECO:0007669"/>
    <property type="project" value="InterPro"/>
</dbReference>
<evidence type="ECO:0000259" key="17">
    <source>
        <dbReference type="PROSITE" id="PS51115"/>
    </source>
</evidence>
<evidence type="ECO:0000313" key="20">
    <source>
        <dbReference type="Proteomes" id="UP001152759"/>
    </source>
</evidence>
<dbReference type="FunFam" id="2.10.25.10:FF:000090">
    <property type="entry name" value="laminin subunit alpha"/>
    <property type="match status" value="1"/>
</dbReference>
<evidence type="ECO:0000256" key="5">
    <source>
        <dbReference type="ARBA" id="ARBA00022737"/>
    </source>
</evidence>
<dbReference type="SMART" id="SM00282">
    <property type="entry name" value="LamG"/>
    <property type="match status" value="5"/>
</dbReference>
<evidence type="ECO:0000256" key="9">
    <source>
        <dbReference type="ARBA" id="ARBA00023157"/>
    </source>
</evidence>
<feature type="domain" description="Laminin EGF-like" evidence="16">
    <location>
        <begin position="503"/>
        <end position="548"/>
    </location>
</feature>
<feature type="disulfide bond" evidence="12">
    <location>
        <begin position="640"/>
        <end position="652"/>
    </location>
</feature>
<keyword evidence="7" id="KW-0130">Cell adhesion</keyword>
<dbReference type="PANTHER" id="PTHR10574:SF406">
    <property type="entry name" value="LAMININ SUBUNIT ALPHA 5"/>
    <property type="match status" value="1"/>
</dbReference>
<dbReference type="InterPro" id="IPR009254">
    <property type="entry name" value="Laminin_aI"/>
</dbReference>
<dbReference type="PROSITE" id="PS50027">
    <property type="entry name" value="EGF_LAM_2"/>
    <property type="match status" value="14"/>
</dbReference>
<feature type="domain" description="Laminin EGF-like" evidence="16">
    <location>
        <begin position="740"/>
        <end position="792"/>
    </location>
</feature>
<feature type="disulfide bond" evidence="12">
    <location>
        <begin position="457"/>
        <end position="469"/>
    </location>
</feature>
<dbReference type="GO" id="GO:0016477">
    <property type="term" value="P:cell migration"/>
    <property type="evidence" value="ECO:0007669"/>
    <property type="project" value="UniProtKB-ARBA"/>
</dbReference>
<dbReference type="CDD" id="cd00110">
    <property type="entry name" value="LamG"/>
    <property type="match status" value="5"/>
</dbReference>
<feature type="coiled-coil region" evidence="13">
    <location>
        <begin position="2358"/>
        <end position="2438"/>
    </location>
</feature>
<dbReference type="InterPro" id="IPR001791">
    <property type="entry name" value="Laminin_G"/>
</dbReference>
<feature type="disulfide bond" evidence="12">
    <location>
        <begin position="505"/>
        <end position="522"/>
    </location>
</feature>
<evidence type="ECO:0000313" key="19">
    <source>
        <dbReference type="EMBL" id="CAH0382822.1"/>
    </source>
</evidence>
<name>A0A9P0EZU2_BEMTA</name>
<keyword evidence="10" id="KW-0325">Glycoprotein</keyword>
<dbReference type="PROSITE" id="PS51115">
    <property type="entry name" value="LAMININ_IVA"/>
    <property type="match status" value="1"/>
</dbReference>
<evidence type="ECO:0000256" key="12">
    <source>
        <dbReference type="PROSITE-ProRule" id="PRU00460"/>
    </source>
</evidence>
<feature type="domain" description="Laminin IV type A" evidence="17">
    <location>
        <begin position="1592"/>
        <end position="1776"/>
    </location>
</feature>
<dbReference type="Pfam" id="PF00054">
    <property type="entry name" value="Laminin_G_1"/>
    <property type="match status" value="1"/>
</dbReference>
<dbReference type="FunFam" id="2.10.25.10:FF:000033">
    <property type="entry name" value="Laminin subunit alpha 2"/>
    <property type="match status" value="1"/>
</dbReference>
<keyword evidence="5" id="KW-0677">Repeat</keyword>
<dbReference type="EMBL" id="OU963871">
    <property type="protein sequence ID" value="CAH0382822.1"/>
    <property type="molecule type" value="Genomic_DNA"/>
</dbReference>
<dbReference type="Pfam" id="PF00053">
    <property type="entry name" value="EGF_laminin"/>
    <property type="match status" value="20"/>
</dbReference>
<feature type="domain" description="Laminin EGF-like" evidence="16">
    <location>
        <begin position="549"/>
        <end position="594"/>
    </location>
</feature>
<dbReference type="Gene3D" id="2.60.120.260">
    <property type="entry name" value="Galactose-binding domain-like"/>
    <property type="match status" value="1"/>
</dbReference>
<dbReference type="FunFam" id="2.10.25.10:FF:000051">
    <property type="entry name" value="Laminin subunit alpha 4"/>
    <property type="match status" value="1"/>
</dbReference>
<feature type="disulfide bond" evidence="12">
    <location>
        <begin position="2038"/>
        <end position="2047"/>
    </location>
</feature>
<dbReference type="FunFam" id="2.10.25.10:FF:000034">
    <property type="entry name" value="Laminin subunit alpha 3"/>
    <property type="match status" value="2"/>
</dbReference>
<feature type="domain" description="Laminin G" evidence="15">
    <location>
        <begin position="2678"/>
        <end position="2873"/>
    </location>
</feature>
<feature type="disulfide bond" evidence="12">
    <location>
        <begin position="524"/>
        <end position="533"/>
    </location>
</feature>
<evidence type="ECO:0000259" key="18">
    <source>
        <dbReference type="PROSITE" id="PS51117"/>
    </source>
</evidence>
<dbReference type="InterPro" id="IPR056863">
    <property type="entry name" value="LMN_ATRN_NET-like_EGF"/>
</dbReference>
<feature type="disulfide bond" evidence="12">
    <location>
        <begin position="595"/>
        <end position="607"/>
    </location>
</feature>
<dbReference type="GO" id="GO:0030155">
    <property type="term" value="P:regulation of cell adhesion"/>
    <property type="evidence" value="ECO:0007669"/>
    <property type="project" value="InterPro"/>
</dbReference>
<feature type="disulfide bond" evidence="12">
    <location>
        <begin position="2086"/>
        <end position="2095"/>
    </location>
</feature>
<keyword evidence="11 12" id="KW-0424">Laminin EGF-like domain</keyword>
<feature type="disulfide bond" evidence="12">
    <location>
        <begin position="570"/>
        <end position="579"/>
    </location>
</feature>
<feature type="disulfide bond" evidence="12">
    <location>
        <begin position="1383"/>
        <end position="1395"/>
    </location>
</feature>
<dbReference type="Pfam" id="PF00052">
    <property type="entry name" value="Laminin_B"/>
    <property type="match status" value="1"/>
</dbReference>
<feature type="domain" description="Laminin EGF-like" evidence="16">
    <location>
        <begin position="640"/>
        <end position="684"/>
    </location>
</feature>
<feature type="domain" description="Laminin EGF-like" evidence="16">
    <location>
        <begin position="595"/>
        <end position="639"/>
    </location>
</feature>
<feature type="domain" description="Laminin EGF-like" evidence="16">
    <location>
        <begin position="1521"/>
        <end position="1571"/>
    </location>
</feature>
<comment type="subcellular location">
    <subcellularLocation>
        <location evidence="1">Secreted</location>
        <location evidence="1">Extracellular space</location>
        <location evidence="1">Extracellular matrix</location>
        <location evidence="1">Basement membrane</location>
    </subcellularLocation>
</comment>
<feature type="domain" description="Laminin EGF-like" evidence="16">
    <location>
        <begin position="1473"/>
        <end position="1520"/>
    </location>
</feature>
<keyword evidence="6" id="KW-0084">Basement membrane</keyword>
<dbReference type="Pfam" id="PF02210">
    <property type="entry name" value="Laminin_G_2"/>
    <property type="match status" value="4"/>
</dbReference>
<dbReference type="FunFam" id="2.10.25.10:FF:000069">
    <property type="entry name" value="Laminin subunit alpha 1"/>
    <property type="match status" value="1"/>
</dbReference>
<feature type="disulfide bond" evidence="12">
    <location>
        <begin position="2065"/>
        <end position="2077"/>
    </location>
</feature>
<dbReference type="FunFam" id="2.10.25.10:FF:000011">
    <property type="entry name" value="Cadherin EGF LAG seven-pass G-type receptor"/>
    <property type="match status" value="1"/>
</dbReference>
<evidence type="ECO:0000256" key="1">
    <source>
        <dbReference type="ARBA" id="ARBA00004302"/>
    </source>
</evidence>
<feature type="disulfide bond" evidence="12">
    <location>
        <begin position="1523"/>
        <end position="1540"/>
    </location>
</feature>
<dbReference type="SMART" id="SM00181">
    <property type="entry name" value="EGF"/>
    <property type="match status" value="10"/>
</dbReference>
<keyword evidence="8 13" id="KW-0175">Coiled coil</keyword>
<feature type="disulfide bond" evidence="12">
    <location>
        <begin position="549"/>
        <end position="561"/>
    </location>
</feature>
<dbReference type="Pfam" id="PF00055">
    <property type="entry name" value="Laminin_N"/>
    <property type="match status" value="1"/>
</dbReference>
<feature type="disulfide bond" evidence="12">
    <location>
        <begin position="1542"/>
        <end position="1551"/>
    </location>
</feature>
<keyword evidence="20" id="KW-1185">Reference proteome</keyword>
<feature type="disulfide bond" evidence="12">
    <location>
        <begin position="615"/>
        <end position="624"/>
    </location>
</feature>
<feature type="domain" description="Laminin EGF-like" evidence="16">
    <location>
        <begin position="1810"/>
        <end position="1859"/>
    </location>
</feature>
<feature type="domain" description="Laminin EGF-like" evidence="16">
    <location>
        <begin position="457"/>
        <end position="502"/>
    </location>
</feature>
<feature type="disulfide bond" evidence="12">
    <location>
        <begin position="1829"/>
        <end position="1838"/>
    </location>
</feature>
<keyword evidence="3" id="KW-0272">Extracellular matrix</keyword>
<feature type="disulfide bond" evidence="12">
    <location>
        <begin position="1404"/>
        <end position="1413"/>
    </location>
</feature>
<dbReference type="PANTHER" id="PTHR10574">
    <property type="entry name" value="NETRIN/LAMININ-RELATED"/>
    <property type="match status" value="1"/>
</dbReference>
<feature type="disulfide bond" evidence="12">
    <location>
        <begin position="1521"/>
        <end position="1533"/>
    </location>
</feature>
<dbReference type="CDD" id="cd00055">
    <property type="entry name" value="EGF_Lam"/>
    <property type="match status" value="21"/>
</dbReference>
<dbReference type="GO" id="GO:0009887">
    <property type="term" value="P:animal organ morphogenesis"/>
    <property type="evidence" value="ECO:0007669"/>
    <property type="project" value="TreeGrafter"/>
</dbReference>
<feature type="domain" description="Laminin EGF-like" evidence="16">
    <location>
        <begin position="1918"/>
        <end position="1970"/>
    </location>
</feature>
<dbReference type="Pfam" id="PF06009">
    <property type="entry name" value="Laminin_II"/>
    <property type="match status" value="1"/>
</dbReference>
<accession>A0A9P0EZU2</accession>
<feature type="domain" description="Laminin EGF-like" evidence="16">
    <location>
        <begin position="1383"/>
        <end position="1428"/>
    </location>
</feature>
<dbReference type="FunFam" id="2.10.25.10:FF:000083">
    <property type="entry name" value="Laminin subunit alpha"/>
    <property type="match status" value="1"/>
</dbReference>
<evidence type="ECO:0000256" key="11">
    <source>
        <dbReference type="ARBA" id="ARBA00023292"/>
    </source>
</evidence>
<evidence type="ECO:0000256" key="4">
    <source>
        <dbReference type="ARBA" id="ARBA00022729"/>
    </source>
</evidence>
<dbReference type="Pfam" id="PF06008">
    <property type="entry name" value="Laminin_I"/>
    <property type="match status" value="1"/>
</dbReference>
<dbReference type="InterPro" id="IPR013320">
    <property type="entry name" value="ConA-like_dom_sf"/>
</dbReference>
<dbReference type="FunFam" id="2.10.25.10:FF:000106">
    <property type="entry name" value="Heparan sulfate proteoglycan 2"/>
    <property type="match status" value="1"/>
</dbReference>
<feature type="domain" description="Laminin G" evidence="15">
    <location>
        <begin position="3486"/>
        <end position="3668"/>
    </location>
</feature>
<feature type="disulfide bond" evidence="12">
    <location>
        <begin position="1385"/>
        <end position="1402"/>
    </location>
</feature>
<sequence length="3671" mass="403803">MGHARVLDWAAALVLAVLAPACVICVVLTPPYFNLAANRRVTASATCGVGTPGPELYCKLVGAVPLVDVQKDPFSNSHLVNGQVCDYCDPNVPEQAHPPENAVDGQSSWWQSPPLSRGMKYNEINLTIDLGQEFHVAYVLIKMGNSPRPGVWVLERSADNGKTYQPWQYFADTKADCLTYFGPESLKPIERDDSVICETAYSTVLPLEDGEIVVSLLNKRPSASEFFNSTVLQEYTRATNVRLRLLRTKTLLGHLMSVSRQDPTVTRRYFYSIKDISIGGRCRCNGHADTCDITDPEDSYKLICRCQHNTCGHNCEYCCPGFEQKAWSQSKSNISYFECEPCNCFGHSEQCVYNATVDEMKLSLDIHGKLEGGGVCQNCRDNTEGINCNKCKAGFYRPYNKQWNETDVCQPCQCGYFYATGNCAEGSGQCECRKEFQPPNCDSCSFGHYDYPNCKPCDCHPNGTVDSHCEATGGQCPCKSNYAGKFCDKCAEGFYNFPECLPCGCNVAGAQTDICDPETGNCPCVSSFGGRTCDQCNNGYYGFPGCTFCSCDQKGTVPEICEKNSGKCLCAEGYEGDRCDRCKVGYYGFPNCKPCNCSQIGSVSIGCDGTGKCSCLTNFAGQTCEMCTAGYHKYPECLPCNCDPDGSNGNSCDNNGQCFCNPNFEGIQCGKCKEGLYNFPLCEECNCNPAGIKESFAGCGTLPAGSLCECKPRVQGRICNECRELFWNLQPGNPLGCEDCDCYIPGTLGGIGSCDTKTGQCVCKPSVTSRRCDICADGHYNLQEDNLFGCTDCGCDIGGSVSTICNKQTGQCQCQPRVTGRTCREPLQAHYFPSLHQYQFEAEDARTPNLVPLRYDFNSTVFPGFSWRGYAIFSPIQDTIISQLTIEKPSVYHMILRYVNPLEETVTANIAITPEFFSNIATEQNFKVLLKPSRTPTFMTVSGPSESIPAPFVMDPGYWSVTIKSPKIFFLDYFVLLPAEFYEADILVDKVVYPCVSGNETICRHFRYLDDNTFDVVKTDNGFTSPDGQSREPIRFFFTETEGVENMENKPIPAINKEQPELRVDLRVQRPGPHVLLLNYGTPQNNTEKPSKVLIEASSQNKQYRGIAFLNQCRYSTLCRQVVVDKNHTVAVFDFDTNFINVVLKTEEPETTVGVESVTAIPYDKWSLDYILPKPACVRKDGKCIPSSFRNPPESVKVEFEAGAPEQVAKELPTGIYDNQTGLIFLNHADPMIDVRAKVPNPSYYSFVVHYYQPDHPQFDMDVIIQNGQFYEAKLLAPHCPASSGCRSVVKQANGNTQFALTENVVLTLKEPDHKSIWLDYVLIVPVRDFTDDIIQEEPVDLAGLFISQCGQNNFFMSSDTSGFCREAAFSVVTNYNSAALPCQCNIEGSLNFECSQFGGQCKCRPNVIGRRCELCETGYYGFPNCKPCDCPAKLCEQNTGACLCPQNVIGEKCTECKEYTYGFDLLVGCTDCACNEQGVKNGNLQCDLLNGTCDCKDHVVGRACDHCMDGNWAFPHCVACQCDLRGTIPEICNQNNAECFCKLNVEGPACDICKEGTFNIQAKNNDGCTKCFCFGKTTRCTSSNLYRTTIQGMDGWKLVSLNVSKTVNVESIGTLPQKIESGQGQAIGVDLTALEDKIIYFQAPEKFLGNKLTSHGGDLNFTLLYTNGLFGNAISQADIVLYGAGIYLLHFSFRQPAASIPFDASVSLVETNFVVPSGIQATREQLMQVLQDLQAIYIRATFWEQSVTTRLQDVSLDSATDTYFPDATFALDVEQCQCPSNYQGLSCEECADGYYRSSHSSFKDVCIPCQCNGHATTCDKSTGICIDCRHNTVGDHCEKCAIGYHGNATTGTPNDCLICACPLPIESNNFATGCEVTDDGERISCQCIPGYFGARCESCSAGYYGNPEHEGDFCKPCSCSGNINPSDPSSCDSITGECTHCLNNTFGTACQYCAPGYFGDAVNLKDCQSCACDKCGTEKCDDKTGICQCMTNVIGEKCDRCADKHYGFSTCHGCRACDCQLASESLQCDDHTGQCKCKPGVTGRTCDRCISGYWDYSASGCVSCGCNSEFSVGVGCNPKTGQCECLHGVIGEKCDHCPHRWVLIPDDGCYECDTCTWALLDTTDSLSNQLAPILDEFKTVAKGYFTTQRLVYLNETVEKLRSNVSQNSIKSIDIAPMTKSIENLEFETRNLHRKSELIIEKGIEEVNKSGILLSKTNDVETLMKKAIDDSRIIVFDVKTLASNLADSTGPQIDIAMGEAKSILDRIQRNEMDEETIDSVNESDTKAKEIHKQMMEFREPVDGNAELLTHLRERIEFFNEKLDDLKKHRDVTKSKIQETQVLNDLNRSARLKGKTDILKNLTIEASSTLENVKELIENATSYNNRANKAISDLSIGLPARKTLNAQLNESVENLRRELLEARNKVRDADAHAHQLMEQAENLDLLFVDTRSLSDNAYSAATAYQKIISKVNDSFNIARDAKIAAEKAEQMLTGLNDRSSLSDNSSTVLLGEAKSLLFQAQSELAPQLNMAEEKCKRVVLLNKNITAGFNDIDQAMSRIPSTSPENNLDSIIPKANVGEIAAANVLESLNPISAELSEWSNATKQLGKDIVDTNISVSQANNQLDSFAAALLNVSSLMEKLKARPQELDGRSNQLKMSMDQLKSKIALARDLANKIKVGVSLYDNSTLELRNPENLAQQGISTDISLYFKTDKRNGLILFVGNEAGSRMKRQTSDDYLMLQVENGYPKLTVNLGSDEGPGVLQVNKYVADDTWYKAVIERTGTTARLKIIDDQGDVQKEEAVVKGSRAVLNLDKDTSHIFVGSLPESFKGPESVPVIPFYGQIQDLSIGRTPIGLWNFVDGDHIGGSRDRDQLVHEMVSTGYRLNGDGYVTLDGKDYKLQGQSEISFKFKTKQKEGLLFLAAKDYSYLSVELRDGKVLFQYNLGSGAAQILSPKTYNDDQYHSVEAVRQGRDGVLKVDGVPIEQKTAQGELQELYVSDRLYVGGFPGEHKLPDISNTGFDGCIDNVQINSISVDLNKNINAHDVVPGCPDKFVSTVSFNSGSHGYVKLSGVSAMDNTFQLILRLNTTYPNGLILFATDGTENLISLRMENGILIFKTGQSELKSSQLRPYDDGQWHVVFASHNSTDNSLQLVIDDFDVFNQTDITRRAEPIRLVNGNIFFGAVPSTIDASTIGTTYPFSGCISDVTINGEIVNFAKAKANNVIVGKCMHGEGSHLRPPPKPVKSEDEEDFDFSPTSPSTPAVLPSVAPTPAGLCVLPISPLNDPNVTAESGQRFGTTRGSRVEYLLASKLKSKFDISIQFKTISQFGTILYAANELHAEYVAVYLVDGKVHFGFSSGGQAGLLQSTEAYNDGEWHELSFKRVGLVGELLIDDKSVAAGQAGGNKSSISLIDPVYIGGLNPELIEKLDPKLQEQVMRNIGISQENIENAPIFFEGCLRNLRKDSRPIKSAKNPSTSFGVIPCSDRVERGTYFSMEGGYVKLADKLKVPNEFDVKLDFKARNISGFMLGVFSKHKDFLSLQMIDGKIKFSVENGNGVISASFEPPEKHFFCNGEWHSLQAVKAKNVVSLSVNKVFVEPGIGIGGAWRTDVNNPLYVGGHPEIEKLYGQHRLDTAQNFIGCIRDIEINSNGKPEDFPITVDKAYGNVTVGICSTI</sequence>
<dbReference type="InterPro" id="IPR000742">
    <property type="entry name" value="EGF"/>
</dbReference>
<feature type="disulfide bond" evidence="12">
    <location>
        <begin position="660"/>
        <end position="669"/>
    </location>
</feature>
<comment type="caution">
    <text evidence="12">Lacks conserved residue(s) required for the propagation of feature annotation.</text>
</comment>
<evidence type="ECO:0000256" key="14">
    <source>
        <dbReference type="SAM" id="MobiDB-lite"/>
    </source>
</evidence>
<dbReference type="Gene3D" id="2.10.25.10">
    <property type="entry name" value="Laminin"/>
    <property type="match status" value="20"/>
</dbReference>
<feature type="disulfide bond" evidence="12">
    <location>
        <begin position="551"/>
        <end position="568"/>
    </location>
</feature>
<reference evidence="19" key="1">
    <citation type="submission" date="2021-12" db="EMBL/GenBank/DDBJ databases">
        <authorList>
            <person name="King R."/>
        </authorList>
    </citation>
    <scope>NUCLEOTIDE SEQUENCE</scope>
</reference>
<organism evidence="19 20">
    <name type="scientific">Bemisia tabaci</name>
    <name type="common">Sweetpotato whitefly</name>
    <name type="synonym">Aleurodes tabaci</name>
    <dbReference type="NCBI Taxonomy" id="7038"/>
    <lineage>
        <taxon>Eukaryota</taxon>
        <taxon>Metazoa</taxon>
        <taxon>Ecdysozoa</taxon>
        <taxon>Arthropoda</taxon>
        <taxon>Hexapoda</taxon>
        <taxon>Insecta</taxon>
        <taxon>Pterygota</taxon>
        <taxon>Neoptera</taxon>
        <taxon>Paraneoptera</taxon>
        <taxon>Hemiptera</taxon>
        <taxon>Sternorrhyncha</taxon>
        <taxon>Aleyrodoidea</taxon>
        <taxon>Aleyrodidae</taxon>
        <taxon>Aleyrodinae</taxon>
        <taxon>Bemisia</taxon>
    </lineage>
</organism>
<feature type="domain" description="Laminin EGF-like" evidence="16">
    <location>
        <begin position="1971"/>
        <end position="2017"/>
    </location>
</feature>
<dbReference type="FunFam" id="2.10.25.10:FF:000407">
    <property type="entry name" value="Laminin subunit alpha-3"/>
    <property type="match status" value="1"/>
</dbReference>